<dbReference type="AlphaFoldDB" id="A0A5A7PRG8"/>
<keyword evidence="4" id="KW-1185">Reference proteome</keyword>
<reference evidence="4" key="1">
    <citation type="journal article" date="2019" name="Curr. Biol.">
        <title>Genome Sequence of Striga asiatica Provides Insight into the Evolution of Plant Parasitism.</title>
        <authorList>
            <person name="Yoshida S."/>
            <person name="Kim S."/>
            <person name="Wafula E.K."/>
            <person name="Tanskanen J."/>
            <person name="Kim Y.M."/>
            <person name="Honaas L."/>
            <person name="Yang Z."/>
            <person name="Spallek T."/>
            <person name="Conn C.E."/>
            <person name="Ichihashi Y."/>
            <person name="Cheong K."/>
            <person name="Cui S."/>
            <person name="Der J.P."/>
            <person name="Gundlach H."/>
            <person name="Jiao Y."/>
            <person name="Hori C."/>
            <person name="Ishida J.K."/>
            <person name="Kasahara H."/>
            <person name="Kiba T."/>
            <person name="Kim M.S."/>
            <person name="Koo N."/>
            <person name="Laohavisit A."/>
            <person name="Lee Y.H."/>
            <person name="Lumba S."/>
            <person name="McCourt P."/>
            <person name="Mortimer J.C."/>
            <person name="Mutuku J.M."/>
            <person name="Nomura T."/>
            <person name="Sasaki-Sekimoto Y."/>
            <person name="Seto Y."/>
            <person name="Wang Y."/>
            <person name="Wakatake T."/>
            <person name="Sakakibara H."/>
            <person name="Demura T."/>
            <person name="Yamaguchi S."/>
            <person name="Yoneyama K."/>
            <person name="Manabe R.I."/>
            <person name="Nelson D.C."/>
            <person name="Schulman A.H."/>
            <person name="Timko M.P."/>
            <person name="dePamphilis C.W."/>
            <person name="Choi D."/>
            <person name="Shirasu K."/>
        </authorList>
    </citation>
    <scope>NUCLEOTIDE SEQUENCE [LARGE SCALE GENOMIC DNA]</scope>
    <source>
        <strain evidence="4">cv. UVA1</strain>
    </source>
</reference>
<accession>A0A5A7PRG8</accession>
<evidence type="ECO:0000313" key="3">
    <source>
        <dbReference type="EMBL" id="GER35379.1"/>
    </source>
</evidence>
<comment type="caution">
    <text evidence="3">The sequence shown here is derived from an EMBL/GenBank/DDBJ whole genome shotgun (WGS) entry which is preliminary data.</text>
</comment>
<feature type="region of interest" description="Disordered" evidence="2">
    <location>
        <begin position="1"/>
        <end position="29"/>
    </location>
</feature>
<keyword evidence="1" id="KW-0175">Coiled coil</keyword>
<protein>
    <submittedName>
        <fullName evidence="3">Duplicated homeodomain-like superfamily protein</fullName>
    </submittedName>
</protein>
<evidence type="ECO:0000256" key="2">
    <source>
        <dbReference type="SAM" id="MobiDB-lite"/>
    </source>
</evidence>
<dbReference type="PANTHER" id="PTHR21654">
    <property type="entry name" value="FI21293P1"/>
    <property type="match status" value="1"/>
</dbReference>
<dbReference type="PANTHER" id="PTHR21654:SF84">
    <property type="entry name" value="SI:DKEY-66I24.7"/>
    <property type="match status" value="1"/>
</dbReference>
<feature type="region of interest" description="Disordered" evidence="2">
    <location>
        <begin position="164"/>
        <end position="184"/>
    </location>
</feature>
<evidence type="ECO:0000256" key="1">
    <source>
        <dbReference type="SAM" id="Coils"/>
    </source>
</evidence>
<dbReference type="OrthoDB" id="691673at2759"/>
<name>A0A5A7PRG8_STRAF</name>
<dbReference type="GO" id="GO:0003677">
    <property type="term" value="F:DNA binding"/>
    <property type="evidence" value="ECO:0007669"/>
    <property type="project" value="UniProtKB-KW"/>
</dbReference>
<organism evidence="3 4">
    <name type="scientific">Striga asiatica</name>
    <name type="common">Asiatic witchweed</name>
    <name type="synonym">Buchnera asiatica</name>
    <dbReference type="NCBI Taxonomy" id="4170"/>
    <lineage>
        <taxon>Eukaryota</taxon>
        <taxon>Viridiplantae</taxon>
        <taxon>Streptophyta</taxon>
        <taxon>Embryophyta</taxon>
        <taxon>Tracheophyta</taxon>
        <taxon>Spermatophyta</taxon>
        <taxon>Magnoliopsida</taxon>
        <taxon>eudicotyledons</taxon>
        <taxon>Gunneridae</taxon>
        <taxon>Pentapetalae</taxon>
        <taxon>asterids</taxon>
        <taxon>lamiids</taxon>
        <taxon>Lamiales</taxon>
        <taxon>Orobanchaceae</taxon>
        <taxon>Buchnereae</taxon>
        <taxon>Striga</taxon>
    </lineage>
</organism>
<feature type="compositionally biased region" description="Basic residues" evidence="2">
    <location>
        <begin position="169"/>
        <end position="180"/>
    </location>
</feature>
<feature type="coiled-coil region" evidence="1">
    <location>
        <begin position="201"/>
        <end position="228"/>
    </location>
</feature>
<dbReference type="EMBL" id="BKCP01004961">
    <property type="protein sequence ID" value="GER35379.1"/>
    <property type="molecule type" value="Genomic_DNA"/>
</dbReference>
<proteinExistence type="predicted"/>
<evidence type="ECO:0000313" key="4">
    <source>
        <dbReference type="Proteomes" id="UP000325081"/>
    </source>
</evidence>
<sequence>MHSGYEIPGIQQHPQSATDNSNPVLHPTHFPDQIHGHRLFLDPPHFLPPQTHHYNSSYFPALNFKLGLNEVCSTNNINEYNSEKECSIINEEAAGDCSLLHESERFEEEACWQNQQDSTSIKQPPTSFWEQLASNEHAETMAHKVPNHGLTDFGELEAIYKPLGPEEKRKRRKKEKKKKNGGGEGVIPMAEFFRDLVQRVVEHQESMHRKVAEVLERLEEERAAREDEWRRREAARLVRESEAGARERALARGREAVIVSYLERITGARVNCSVSEGSNE</sequence>
<gene>
    <name evidence="3" type="ORF">STAS_11651</name>
</gene>
<keyword evidence="3" id="KW-0238">DNA-binding</keyword>
<feature type="compositionally biased region" description="Polar residues" evidence="2">
    <location>
        <begin position="12"/>
        <end position="23"/>
    </location>
</feature>
<keyword evidence="3" id="KW-0371">Homeobox</keyword>
<dbReference type="Proteomes" id="UP000325081">
    <property type="component" value="Unassembled WGS sequence"/>
</dbReference>